<comment type="caution">
    <text evidence="2">The sequence shown here is derived from an EMBL/GenBank/DDBJ whole genome shotgun (WGS) entry which is preliminary data.</text>
</comment>
<organism evidence="2 3">
    <name type="scientific">Gossypium australe</name>
    <dbReference type="NCBI Taxonomy" id="47621"/>
    <lineage>
        <taxon>Eukaryota</taxon>
        <taxon>Viridiplantae</taxon>
        <taxon>Streptophyta</taxon>
        <taxon>Embryophyta</taxon>
        <taxon>Tracheophyta</taxon>
        <taxon>Spermatophyta</taxon>
        <taxon>Magnoliopsida</taxon>
        <taxon>eudicotyledons</taxon>
        <taxon>Gunneridae</taxon>
        <taxon>Pentapetalae</taxon>
        <taxon>rosids</taxon>
        <taxon>malvids</taxon>
        <taxon>Malvales</taxon>
        <taxon>Malvaceae</taxon>
        <taxon>Malvoideae</taxon>
        <taxon>Gossypium</taxon>
    </lineage>
</organism>
<keyword evidence="3" id="KW-1185">Reference proteome</keyword>
<gene>
    <name evidence="2" type="ORF">EPI10_030832</name>
</gene>
<evidence type="ECO:0000313" key="3">
    <source>
        <dbReference type="Proteomes" id="UP000325315"/>
    </source>
</evidence>
<reference evidence="3" key="1">
    <citation type="journal article" date="2019" name="Plant Biotechnol. J.">
        <title>Genome sequencing of the Australian wild diploid species Gossypium australe highlights disease resistance and delayed gland morphogenesis.</title>
        <authorList>
            <person name="Cai Y."/>
            <person name="Cai X."/>
            <person name="Wang Q."/>
            <person name="Wang P."/>
            <person name="Zhang Y."/>
            <person name="Cai C."/>
            <person name="Xu Y."/>
            <person name="Wang K."/>
            <person name="Zhou Z."/>
            <person name="Wang C."/>
            <person name="Geng S."/>
            <person name="Li B."/>
            <person name="Dong Q."/>
            <person name="Hou Y."/>
            <person name="Wang H."/>
            <person name="Ai P."/>
            <person name="Liu Z."/>
            <person name="Yi F."/>
            <person name="Sun M."/>
            <person name="An G."/>
            <person name="Cheng J."/>
            <person name="Zhang Y."/>
            <person name="Shi Q."/>
            <person name="Xie Y."/>
            <person name="Shi X."/>
            <person name="Chang Y."/>
            <person name="Huang F."/>
            <person name="Chen Y."/>
            <person name="Hong S."/>
            <person name="Mi L."/>
            <person name="Sun Q."/>
            <person name="Zhang L."/>
            <person name="Zhou B."/>
            <person name="Peng R."/>
            <person name="Zhang X."/>
            <person name="Liu F."/>
        </authorList>
    </citation>
    <scope>NUCLEOTIDE SEQUENCE [LARGE SCALE GENOMIC DNA]</scope>
    <source>
        <strain evidence="3">cv. PA1801</strain>
    </source>
</reference>
<dbReference type="EMBL" id="SMMG02000001">
    <property type="protein sequence ID" value="KAA3486974.1"/>
    <property type="molecule type" value="Genomic_DNA"/>
</dbReference>
<feature type="compositionally biased region" description="Polar residues" evidence="1">
    <location>
        <begin position="31"/>
        <end position="46"/>
    </location>
</feature>
<accession>A0A5B6X0Y0</accession>
<name>A0A5B6X0Y0_9ROSI</name>
<sequence>MSLDRIINLLLVGLEIERAFRQRKQERLAQRQGNGVSNARNPILTTNDRDRAIRRPEIEAPQFELKPMIFQMLQTIGQFSGMPTEDPHLHLQLFIEVSDSFKMASITKDALRLKLFPYSCEIEHEYGLIHFQPN</sequence>
<dbReference type="Proteomes" id="UP000325315">
    <property type="component" value="Unassembled WGS sequence"/>
</dbReference>
<evidence type="ECO:0000256" key="1">
    <source>
        <dbReference type="SAM" id="MobiDB-lite"/>
    </source>
</evidence>
<dbReference type="AlphaFoldDB" id="A0A5B6X0Y0"/>
<feature type="region of interest" description="Disordered" evidence="1">
    <location>
        <begin position="28"/>
        <end position="51"/>
    </location>
</feature>
<evidence type="ECO:0000313" key="2">
    <source>
        <dbReference type="EMBL" id="KAA3486974.1"/>
    </source>
</evidence>
<protein>
    <submittedName>
        <fullName evidence="2">RING-H2 finger protein ATL63</fullName>
    </submittedName>
</protein>
<proteinExistence type="predicted"/>
<dbReference type="OrthoDB" id="986409at2759"/>